<dbReference type="SUPFAM" id="SSF48452">
    <property type="entry name" value="TPR-like"/>
    <property type="match status" value="1"/>
</dbReference>
<evidence type="ECO:0008006" key="3">
    <source>
        <dbReference type="Google" id="ProtNLM"/>
    </source>
</evidence>
<dbReference type="RefSeq" id="WP_345016764.1">
    <property type="nucleotide sequence ID" value="NZ_BAABDO010000003.1"/>
</dbReference>
<dbReference type="Proteomes" id="UP001500266">
    <property type="component" value="Unassembled WGS sequence"/>
</dbReference>
<sequence>MEDRLEDAVTMISRRLYARLFLHLAGDRPNKAIARGADCTEAYISMIKGGERLPSLDLSLALDKSINADGCLFEVRRQIESLRQEISAHRRTLKAGPPASVKEQGPVKRRDLLQDGAKVTAGATVAPVLAALTQAWQGSSPKLPGASVSRSMIDDWGSAYDVQALSYRIDPPEVVLAALADDWSDMSEHLERWQPDGVRRDLSYVAARHAYLIAGTWQQIGNRRQASRWWLTARDLADQSGSDLLSGRTREWEANQRVSDRQEDPAELLALNEKALQLLGDQPTGELMTALGTKADLLALMGRHDEALAAIRQAEEVFDRIPATAPSREHILLFEQSFVYAILGDEKNVTEAQNSLTRFHRPEEYVSFQVRLYGALLRAPSDPQEAANQAVRILNEVPPERRILRVRVAGRRVLDAIPAKARNLAPVQELRTLTSAA</sequence>
<reference evidence="2" key="1">
    <citation type="journal article" date="2019" name="Int. J. Syst. Evol. Microbiol.">
        <title>The Global Catalogue of Microorganisms (GCM) 10K type strain sequencing project: providing services to taxonomists for standard genome sequencing and annotation.</title>
        <authorList>
            <consortium name="The Broad Institute Genomics Platform"/>
            <consortium name="The Broad Institute Genome Sequencing Center for Infectious Disease"/>
            <person name="Wu L."/>
            <person name="Ma J."/>
        </authorList>
    </citation>
    <scope>NUCLEOTIDE SEQUENCE [LARGE SCALE GENOMIC DNA]</scope>
    <source>
        <strain evidence="2">JCM 17316</strain>
    </source>
</reference>
<gene>
    <name evidence="1" type="ORF">GCM10022416_04030</name>
</gene>
<protein>
    <recommendedName>
        <fullName evidence="3">XRE family transcriptional regulator</fullName>
    </recommendedName>
</protein>
<accession>A0ABP7XZD5</accession>
<organism evidence="1 2">
    <name type="scientific">Actinomadura keratinilytica</name>
    <dbReference type="NCBI Taxonomy" id="547461"/>
    <lineage>
        <taxon>Bacteria</taxon>
        <taxon>Bacillati</taxon>
        <taxon>Actinomycetota</taxon>
        <taxon>Actinomycetes</taxon>
        <taxon>Streptosporangiales</taxon>
        <taxon>Thermomonosporaceae</taxon>
        <taxon>Actinomadura</taxon>
    </lineage>
</organism>
<dbReference type="Gene3D" id="1.25.40.10">
    <property type="entry name" value="Tetratricopeptide repeat domain"/>
    <property type="match status" value="1"/>
</dbReference>
<dbReference type="InterPro" id="IPR011990">
    <property type="entry name" value="TPR-like_helical_dom_sf"/>
</dbReference>
<evidence type="ECO:0000313" key="1">
    <source>
        <dbReference type="EMBL" id="GAA4128401.1"/>
    </source>
</evidence>
<dbReference type="EMBL" id="BAABDO010000003">
    <property type="protein sequence ID" value="GAA4128401.1"/>
    <property type="molecule type" value="Genomic_DNA"/>
</dbReference>
<evidence type="ECO:0000313" key="2">
    <source>
        <dbReference type="Proteomes" id="UP001500266"/>
    </source>
</evidence>
<comment type="caution">
    <text evidence="1">The sequence shown here is derived from an EMBL/GenBank/DDBJ whole genome shotgun (WGS) entry which is preliminary data.</text>
</comment>
<proteinExistence type="predicted"/>
<keyword evidence="2" id="KW-1185">Reference proteome</keyword>
<name>A0ABP7XZD5_9ACTN</name>